<dbReference type="OrthoDB" id="5954824at2759"/>
<keyword evidence="1" id="KW-0378">Hydrolase</keyword>
<dbReference type="PRINTS" id="PR00413">
    <property type="entry name" value="HADHALOGNASE"/>
</dbReference>
<dbReference type="AlphaFoldDB" id="A0A9W4IUF5"/>
<gene>
    <name evidence="2" type="ORF">PSALAMII_LOCUS3658</name>
</gene>
<dbReference type="InterPro" id="IPR006439">
    <property type="entry name" value="HAD-SF_hydro_IA"/>
</dbReference>
<dbReference type="Pfam" id="PF00702">
    <property type="entry name" value="Hydrolase"/>
    <property type="match status" value="1"/>
</dbReference>
<dbReference type="EMBL" id="CAJVPD010000166">
    <property type="protein sequence ID" value="CAG8361012.1"/>
    <property type="molecule type" value="Genomic_DNA"/>
</dbReference>
<protein>
    <recommendedName>
        <fullName evidence="4">Haloacid dehalogenase, type II</fullName>
    </recommendedName>
</protein>
<dbReference type="GO" id="GO:0016791">
    <property type="term" value="F:phosphatase activity"/>
    <property type="evidence" value="ECO:0007669"/>
    <property type="project" value="UniProtKB-ARBA"/>
</dbReference>
<evidence type="ECO:0008006" key="4">
    <source>
        <dbReference type="Google" id="ProtNLM"/>
    </source>
</evidence>
<comment type="caution">
    <text evidence="2">The sequence shown here is derived from an EMBL/GenBank/DDBJ whole genome shotgun (WGS) entry which is preliminary data.</text>
</comment>
<dbReference type="InterPro" id="IPR023198">
    <property type="entry name" value="PGP-like_dom2"/>
</dbReference>
<dbReference type="InterPro" id="IPR036412">
    <property type="entry name" value="HAD-like_sf"/>
</dbReference>
<evidence type="ECO:0000313" key="2">
    <source>
        <dbReference type="EMBL" id="CAG8361012.1"/>
    </source>
</evidence>
<dbReference type="InterPro" id="IPR051540">
    <property type="entry name" value="S-2-haloacid_dehalogenase"/>
</dbReference>
<name>A0A9W4IUF5_9EURO</name>
<accession>A0A9W4IUF5</accession>
<dbReference type="PANTHER" id="PTHR43316">
    <property type="entry name" value="HYDROLASE, HALOACID DELAHOGENASE-RELATED"/>
    <property type="match status" value="1"/>
</dbReference>
<dbReference type="Gene3D" id="1.10.150.240">
    <property type="entry name" value="Putative phosphatase, domain 2"/>
    <property type="match status" value="1"/>
</dbReference>
<dbReference type="SFLD" id="SFLDS00003">
    <property type="entry name" value="Haloacid_Dehalogenase"/>
    <property type="match status" value="1"/>
</dbReference>
<dbReference type="SUPFAM" id="SSF56784">
    <property type="entry name" value="HAD-like"/>
    <property type="match status" value="1"/>
</dbReference>
<dbReference type="Proteomes" id="UP001152592">
    <property type="component" value="Unassembled WGS sequence"/>
</dbReference>
<dbReference type="NCBIfam" id="TIGR01493">
    <property type="entry name" value="HAD-SF-IA-v2"/>
    <property type="match status" value="1"/>
</dbReference>
<organism evidence="2 3">
    <name type="scientific">Penicillium salamii</name>
    <dbReference type="NCBI Taxonomy" id="1612424"/>
    <lineage>
        <taxon>Eukaryota</taxon>
        <taxon>Fungi</taxon>
        <taxon>Dikarya</taxon>
        <taxon>Ascomycota</taxon>
        <taxon>Pezizomycotina</taxon>
        <taxon>Eurotiomycetes</taxon>
        <taxon>Eurotiomycetidae</taxon>
        <taxon>Eurotiales</taxon>
        <taxon>Aspergillaceae</taxon>
        <taxon>Penicillium</taxon>
    </lineage>
</organism>
<sequence>MSTQDPPQMLFFDILGTVVEWRRCIANEFSKTAQTAIQDTQKNVGSELRDYVSSLNMADWLSLAEEWHRSYMEFGNSFNSSGSFISVDEHNRASLEELIIKRGLRPLFNDEDLTQLTFTWHRLDPWPEAVAGLLFLKSSFITSTLSNGNVSLLEDLQTHGSLAFTHVTSAEHFGAYKPSPEVYRGAAKRFGLETSQCGMVAAHLEDLQAAKKCGFKTIYVEREMEEAWSSEEVLWAKRNGVVDIWVSDTGNGLIEVAQRLGVERDF</sequence>
<proteinExistence type="predicted"/>
<dbReference type="Gene3D" id="3.40.50.1000">
    <property type="entry name" value="HAD superfamily/HAD-like"/>
    <property type="match status" value="1"/>
</dbReference>
<dbReference type="PANTHER" id="PTHR43316:SF3">
    <property type="entry name" value="HALOACID DEHALOGENASE, TYPE II (AFU_ORTHOLOGUE AFUA_2G07750)-RELATED"/>
    <property type="match status" value="1"/>
</dbReference>
<evidence type="ECO:0000313" key="3">
    <source>
        <dbReference type="Proteomes" id="UP001152592"/>
    </source>
</evidence>
<reference evidence="2" key="1">
    <citation type="submission" date="2021-07" db="EMBL/GenBank/DDBJ databases">
        <authorList>
            <person name="Branca A.L. A."/>
        </authorList>
    </citation>
    <scope>NUCLEOTIDE SEQUENCE</scope>
</reference>
<evidence type="ECO:0000256" key="1">
    <source>
        <dbReference type="ARBA" id="ARBA00022801"/>
    </source>
</evidence>
<dbReference type="SFLD" id="SFLDG01129">
    <property type="entry name" value="C1.5:_HAD__Beta-PGM__Phosphata"/>
    <property type="match status" value="1"/>
</dbReference>
<dbReference type="InterPro" id="IPR023214">
    <property type="entry name" value="HAD_sf"/>
</dbReference>